<evidence type="ECO:0000313" key="1">
    <source>
        <dbReference type="EMBL" id="MBL5933363.1"/>
    </source>
</evidence>
<reference evidence="1" key="1">
    <citation type="submission" date="2020-12" db="EMBL/GenBank/DDBJ databases">
        <title>Draft genome sequence of Enterobacter spp., Lelliottia spp. and Serratia spp. isolated from drinking water reservoirs and lakes.</title>
        <authorList>
            <person name="Reitter C."/>
            <person name="Neuhaus K."/>
            <person name="Huegler M."/>
        </authorList>
    </citation>
    <scope>NUCLEOTIDE SEQUENCE</scope>
    <source>
        <strain evidence="1">TZW15</strain>
    </source>
</reference>
<accession>A0AAP2AAE6</accession>
<comment type="caution">
    <text evidence="1">The sequence shown here is derived from an EMBL/GenBank/DDBJ whole genome shotgun (WGS) entry which is preliminary data.</text>
</comment>
<dbReference type="SUPFAM" id="SSF46894">
    <property type="entry name" value="C-terminal effector domain of the bipartite response regulators"/>
    <property type="match status" value="1"/>
</dbReference>
<gene>
    <name evidence="1" type="ORF">I7V27_02640</name>
</gene>
<dbReference type="AlphaFoldDB" id="A0AAP2AAE6"/>
<dbReference type="InterPro" id="IPR036388">
    <property type="entry name" value="WH-like_DNA-bd_sf"/>
</dbReference>
<dbReference type="InterPro" id="IPR016032">
    <property type="entry name" value="Sig_transdc_resp-reg_C-effctor"/>
</dbReference>
<dbReference type="GO" id="GO:0006355">
    <property type="term" value="P:regulation of DNA-templated transcription"/>
    <property type="evidence" value="ECO:0007669"/>
    <property type="project" value="InterPro"/>
</dbReference>
<dbReference type="Gene3D" id="1.10.10.10">
    <property type="entry name" value="Winged helix-like DNA-binding domain superfamily/Winged helix DNA-binding domain"/>
    <property type="match status" value="1"/>
</dbReference>
<dbReference type="EMBL" id="JAENMS010000001">
    <property type="protein sequence ID" value="MBL5933363.1"/>
    <property type="molecule type" value="Genomic_DNA"/>
</dbReference>
<proteinExistence type="predicted"/>
<dbReference type="Proteomes" id="UP000653275">
    <property type="component" value="Unassembled WGS sequence"/>
</dbReference>
<dbReference type="GO" id="GO:0003677">
    <property type="term" value="F:DNA binding"/>
    <property type="evidence" value="ECO:0007669"/>
    <property type="project" value="InterPro"/>
</dbReference>
<evidence type="ECO:0000313" key="2">
    <source>
        <dbReference type="Proteomes" id="UP000653275"/>
    </source>
</evidence>
<organism evidence="1 2">
    <name type="scientific">Lelliottia amnigena</name>
    <name type="common">Enterobacter amnigenus</name>
    <dbReference type="NCBI Taxonomy" id="61646"/>
    <lineage>
        <taxon>Bacteria</taxon>
        <taxon>Pseudomonadati</taxon>
        <taxon>Pseudomonadota</taxon>
        <taxon>Gammaproteobacteria</taxon>
        <taxon>Enterobacterales</taxon>
        <taxon>Enterobacteriaceae</taxon>
        <taxon>Lelliottia</taxon>
    </lineage>
</organism>
<dbReference type="RefSeq" id="WP_202665281.1">
    <property type="nucleotide sequence ID" value="NZ_JAENMR010000001.1"/>
</dbReference>
<sequence>MRMTVRRYRRRRKGSDSLGFSYSHSSPPFFDRLVSLSQSINQTRKTDTPFLILVTRDNFLHTGLQNGPSPLSHCCGFDALEPAFHALKNWPTARLVVDVEGRSSSLLDMLDALRRVILYPPFPPISLLVRSDDYDTRLFCKTTGPFEVLERQVSAPALQQALIAANSPSPHRSQWFSREEWIILQFLSQGQSLRHIALMRQRPYSRIVYRLGRILDKLGLHHRQELLHLLHRLSDPPSLSL</sequence>
<protein>
    <submittedName>
        <fullName evidence="1">Response regulator transcription factor</fullName>
    </submittedName>
</protein>
<name>A0AAP2AAE6_LELAM</name>